<dbReference type="EMBL" id="JAWDGP010007176">
    <property type="protein sequence ID" value="KAK3728444.1"/>
    <property type="molecule type" value="Genomic_DNA"/>
</dbReference>
<name>A0AAE0Y1F2_9GAST</name>
<dbReference type="AlphaFoldDB" id="A0AAE0Y1F2"/>
<organism evidence="1 2">
    <name type="scientific">Elysia crispata</name>
    <name type="common">lettuce slug</name>
    <dbReference type="NCBI Taxonomy" id="231223"/>
    <lineage>
        <taxon>Eukaryota</taxon>
        <taxon>Metazoa</taxon>
        <taxon>Spiralia</taxon>
        <taxon>Lophotrochozoa</taxon>
        <taxon>Mollusca</taxon>
        <taxon>Gastropoda</taxon>
        <taxon>Heterobranchia</taxon>
        <taxon>Euthyneura</taxon>
        <taxon>Panpulmonata</taxon>
        <taxon>Sacoglossa</taxon>
        <taxon>Placobranchoidea</taxon>
        <taxon>Plakobranchidae</taxon>
        <taxon>Elysia</taxon>
    </lineage>
</organism>
<proteinExistence type="predicted"/>
<keyword evidence="2" id="KW-1185">Reference proteome</keyword>
<reference evidence="1" key="1">
    <citation type="journal article" date="2023" name="G3 (Bethesda)">
        <title>A reference genome for the long-term kleptoplast-retaining sea slug Elysia crispata morphotype clarki.</title>
        <authorList>
            <person name="Eastman K.E."/>
            <person name="Pendleton A.L."/>
            <person name="Shaikh M.A."/>
            <person name="Suttiyut T."/>
            <person name="Ogas R."/>
            <person name="Tomko P."/>
            <person name="Gavelis G."/>
            <person name="Widhalm J.R."/>
            <person name="Wisecaver J.H."/>
        </authorList>
    </citation>
    <scope>NUCLEOTIDE SEQUENCE</scope>
    <source>
        <strain evidence="1">ECLA1</strain>
    </source>
</reference>
<evidence type="ECO:0000313" key="2">
    <source>
        <dbReference type="Proteomes" id="UP001283361"/>
    </source>
</evidence>
<gene>
    <name evidence="1" type="ORF">RRG08_064835</name>
</gene>
<sequence>MEKTQSVSHTIAVPSPVEGGATCNQADGCDPGYRGKLLMEPALHRDVTQAGYRVEISVKTPVALHVLGRTTRVTRTDGTCTQGCDPGYRGKLCEDTCSTACAGKDNSV</sequence>
<evidence type="ECO:0000313" key="1">
    <source>
        <dbReference type="EMBL" id="KAK3728444.1"/>
    </source>
</evidence>
<accession>A0AAE0Y1F2</accession>
<dbReference type="Proteomes" id="UP001283361">
    <property type="component" value="Unassembled WGS sequence"/>
</dbReference>
<comment type="caution">
    <text evidence="1">The sequence shown here is derived from an EMBL/GenBank/DDBJ whole genome shotgun (WGS) entry which is preliminary data.</text>
</comment>
<protein>
    <submittedName>
        <fullName evidence="1">Uncharacterized protein</fullName>
    </submittedName>
</protein>